<organism evidence="1">
    <name type="scientific">Rhizophora mucronata</name>
    <name type="common">Asiatic mangrove</name>
    <dbReference type="NCBI Taxonomy" id="61149"/>
    <lineage>
        <taxon>Eukaryota</taxon>
        <taxon>Viridiplantae</taxon>
        <taxon>Streptophyta</taxon>
        <taxon>Embryophyta</taxon>
        <taxon>Tracheophyta</taxon>
        <taxon>Spermatophyta</taxon>
        <taxon>Magnoliopsida</taxon>
        <taxon>eudicotyledons</taxon>
        <taxon>Gunneridae</taxon>
        <taxon>Pentapetalae</taxon>
        <taxon>rosids</taxon>
        <taxon>fabids</taxon>
        <taxon>Malpighiales</taxon>
        <taxon>Rhizophoraceae</taxon>
        <taxon>Rhizophora</taxon>
    </lineage>
</organism>
<dbReference type="AlphaFoldDB" id="A0A2P2LHT9"/>
<dbReference type="EMBL" id="GGEC01037058">
    <property type="protein sequence ID" value="MBX17542.1"/>
    <property type="molecule type" value="Transcribed_RNA"/>
</dbReference>
<sequence length="17" mass="2045">MYNYHSDIICTSFILKP</sequence>
<protein>
    <submittedName>
        <fullName evidence="1">Uncharacterized protein</fullName>
    </submittedName>
</protein>
<evidence type="ECO:0000313" key="1">
    <source>
        <dbReference type="EMBL" id="MBX17542.1"/>
    </source>
</evidence>
<reference evidence="1" key="1">
    <citation type="submission" date="2018-02" db="EMBL/GenBank/DDBJ databases">
        <title>Rhizophora mucronata_Transcriptome.</title>
        <authorList>
            <person name="Meera S.P."/>
            <person name="Sreeshan A."/>
            <person name="Augustine A."/>
        </authorList>
    </citation>
    <scope>NUCLEOTIDE SEQUENCE</scope>
    <source>
        <tissue evidence="1">Leaf</tissue>
    </source>
</reference>
<accession>A0A2P2LHT9</accession>
<proteinExistence type="predicted"/>
<name>A0A2P2LHT9_RHIMU</name>